<comment type="caution">
    <text evidence="1">The sequence shown here is derived from an EMBL/GenBank/DDBJ whole genome shotgun (WGS) entry which is preliminary data.</text>
</comment>
<sequence>MAALTTIGAVLGSTVGKKVIDKMLDVVEKKIPMTKDQKEELQAELAKTNLEIAKTEIQAIEAKGRFIKIVTGAMPLIAWILPLMVLSLAIAFNYQFWSDVYYTKHGMEAPIYNLDSRWFEMGNTFIQYLFYGKIAGKLSPFHDSDGTTGSKFLDKLYR</sequence>
<dbReference type="GeneID" id="75076366"/>
<reference evidence="1 2" key="1">
    <citation type="submission" date="2016-03" db="EMBL/GenBank/DDBJ databases">
        <title>Comparative genomics of human isolates of Fusobacterium necrophorum.</title>
        <authorList>
            <person name="Jensen A."/>
            <person name="Bank S."/>
            <person name="Andersen P.S."/>
            <person name="Kristensen L.H."/>
            <person name="Prag J."/>
        </authorList>
    </citation>
    <scope>NUCLEOTIDE SEQUENCE [LARGE SCALE GENOMIC DNA]</scope>
    <source>
        <strain evidence="1 2">LS_1264</strain>
    </source>
</reference>
<protein>
    <submittedName>
        <fullName evidence="1">Uncharacterized protein</fullName>
    </submittedName>
</protein>
<dbReference type="EMBL" id="LVEA01000075">
    <property type="protein sequence ID" value="KYL01819.1"/>
    <property type="molecule type" value="Genomic_DNA"/>
</dbReference>
<proteinExistence type="predicted"/>
<accession>A0A162IKH5</accession>
<name>A0A162IKH5_9FUSO</name>
<evidence type="ECO:0000313" key="1">
    <source>
        <dbReference type="EMBL" id="KYL01819.1"/>
    </source>
</evidence>
<dbReference type="AlphaFoldDB" id="A0A162IKH5"/>
<dbReference type="Proteomes" id="UP000075816">
    <property type="component" value="Unassembled WGS sequence"/>
</dbReference>
<dbReference type="RefSeq" id="WP_062623696.1">
    <property type="nucleotide sequence ID" value="NZ_CAXOUE010000018.1"/>
</dbReference>
<dbReference type="KEGG" id="fnf:BSQ88_07990"/>
<evidence type="ECO:0000313" key="2">
    <source>
        <dbReference type="Proteomes" id="UP000075816"/>
    </source>
</evidence>
<organism evidence="1 2">
    <name type="scientific">Fusobacterium necrophorum subsp. funduliforme</name>
    <dbReference type="NCBI Taxonomy" id="143387"/>
    <lineage>
        <taxon>Bacteria</taxon>
        <taxon>Fusobacteriati</taxon>
        <taxon>Fusobacteriota</taxon>
        <taxon>Fusobacteriia</taxon>
        <taxon>Fusobacteriales</taxon>
        <taxon>Fusobacteriaceae</taxon>
        <taxon>Fusobacterium</taxon>
    </lineage>
</organism>
<gene>
    <name evidence="1" type="ORF">A2J07_07140</name>
</gene>